<reference evidence="2" key="1">
    <citation type="submission" date="2023-06" db="EMBL/GenBank/DDBJ databases">
        <authorList>
            <person name="Kurt Z."/>
        </authorList>
    </citation>
    <scope>NUCLEOTIDE SEQUENCE</scope>
</reference>
<dbReference type="AlphaFoldDB" id="A0AA86NFA6"/>
<keyword evidence="1" id="KW-1133">Transmembrane helix</keyword>
<evidence type="ECO:0000313" key="2">
    <source>
        <dbReference type="EMBL" id="CAI9918787.1"/>
    </source>
</evidence>
<evidence type="ECO:0000256" key="1">
    <source>
        <dbReference type="SAM" id="Phobius"/>
    </source>
</evidence>
<accession>A0AA86NFA6</accession>
<organism evidence="2">
    <name type="scientific">Hexamita inflata</name>
    <dbReference type="NCBI Taxonomy" id="28002"/>
    <lineage>
        <taxon>Eukaryota</taxon>
        <taxon>Metamonada</taxon>
        <taxon>Diplomonadida</taxon>
        <taxon>Hexamitidae</taxon>
        <taxon>Hexamitinae</taxon>
        <taxon>Hexamita</taxon>
    </lineage>
</organism>
<proteinExistence type="predicted"/>
<evidence type="ECO:0000313" key="3">
    <source>
        <dbReference type="EMBL" id="CAL6087175.1"/>
    </source>
</evidence>
<name>A0AA86NFA6_9EUKA</name>
<gene>
    <name evidence="3" type="ORF">HINF_LOCUS63519</name>
    <name evidence="2" type="ORF">HINF_LOCUS6432</name>
</gene>
<feature type="transmembrane region" description="Helical" evidence="1">
    <location>
        <begin position="12"/>
        <end position="35"/>
    </location>
</feature>
<evidence type="ECO:0000313" key="4">
    <source>
        <dbReference type="Proteomes" id="UP001642409"/>
    </source>
</evidence>
<protein>
    <submittedName>
        <fullName evidence="3">Hypothetical_protein</fullName>
    </submittedName>
</protein>
<keyword evidence="1" id="KW-0472">Membrane</keyword>
<dbReference type="EMBL" id="CAXDID020000399">
    <property type="protein sequence ID" value="CAL6087175.1"/>
    <property type="molecule type" value="Genomic_DNA"/>
</dbReference>
<comment type="caution">
    <text evidence="2">The sequence shown here is derived from an EMBL/GenBank/DDBJ whole genome shotgun (WGS) entry which is preliminary data.</text>
</comment>
<sequence length="120" mass="13876">MLKKRPYPAIDGNIHLILLLLGLLLFALTLLLYLSSMQGCLFQNIFNVLDFLQALNFLRSISHWGRLMSLRLQNAFQIDTKLDRILPIGDFGWSSTQMSITSSRTQQSHLQLFRKKTFYG</sequence>
<dbReference type="EMBL" id="CATOUU010000167">
    <property type="protein sequence ID" value="CAI9918787.1"/>
    <property type="molecule type" value="Genomic_DNA"/>
</dbReference>
<keyword evidence="1" id="KW-0812">Transmembrane</keyword>
<keyword evidence="4" id="KW-1185">Reference proteome</keyword>
<reference evidence="3 4" key="2">
    <citation type="submission" date="2024-07" db="EMBL/GenBank/DDBJ databases">
        <authorList>
            <person name="Akdeniz Z."/>
        </authorList>
    </citation>
    <scope>NUCLEOTIDE SEQUENCE [LARGE SCALE GENOMIC DNA]</scope>
</reference>
<dbReference type="Proteomes" id="UP001642409">
    <property type="component" value="Unassembled WGS sequence"/>
</dbReference>